<dbReference type="SUPFAM" id="SSF53474">
    <property type="entry name" value="alpha/beta-Hydrolases"/>
    <property type="match status" value="1"/>
</dbReference>
<gene>
    <name evidence="9" type="ORF">JX265_002480</name>
</gene>
<dbReference type="InterPro" id="IPR011118">
    <property type="entry name" value="Tannase/feruloyl_esterase"/>
</dbReference>
<accession>A0A9P9WUK7</accession>
<feature type="chain" id="PRO_5040535570" description="Carboxylic ester hydrolase" evidence="8">
    <location>
        <begin position="21"/>
        <end position="530"/>
    </location>
</feature>
<keyword evidence="10" id="KW-1185">Reference proteome</keyword>
<name>A0A9P9WUK7_9PEZI</name>
<keyword evidence="6" id="KW-0106">Calcium</keyword>
<keyword evidence="3" id="KW-0479">Metal-binding</keyword>
<protein>
    <recommendedName>
        <fullName evidence="8">Carboxylic ester hydrolase</fullName>
        <ecNumber evidence="8">3.1.1.-</ecNumber>
    </recommendedName>
</protein>
<comment type="similarity">
    <text evidence="1 8">Belongs to the tannase family.</text>
</comment>
<dbReference type="GO" id="GO:0030600">
    <property type="term" value="F:feruloyl esterase activity"/>
    <property type="evidence" value="ECO:0007669"/>
    <property type="project" value="UniProtKB-ARBA"/>
</dbReference>
<evidence type="ECO:0000256" key="5">
    <source>
        <dbReference type="ARBA" id="ARBA00022801"/>
    </source>
</evidence>
<keyword evidence="5 8" id="KW-0378">Hydrolase</keyword>
<feature type="signal peptide" evidence="8">
    <location>
        <begin position="1"/>
        <end position="20"/>
    </location>
</feature>
<evidence type="ECO:0000313" key="9">
    <source>
        <dbReference type="EMBL" id="KAI1879526.1"/>
    </source>
</evidence>
<evidence type="ECO:0000256" key="3">
    <source>
        <dbReference type="ARBA" id="ARBA00022723"/>
    </source>
</evidence>
<dbReference type="Pfam" id="PF07519">
    <property type="entry name" value="Tannase"/>
    <property type="match status" value="1"/>
</dbReference>
<reference evidence="9" key="1">
    <citation type="submission" date="2021-03" db="EMBL/GenBank/DDBJ databases">
        <title>Revisited historic fungal species revealed as producer of novel bioactive compounds through whole genome sequencing and comparative genomics.</title>
        <authorList>
            <person name="Vignolle G.A."/>
            <person name="Hochenegger N."/>
            <person name="Mach R.L."/>
            <person name="Mach-Aigner A.R."/>
            <person name="Javad Rahimi M."/>
            <person name="Salim K.A."/>
            <person name="Chan C.M."/>
            <person name="Lim L.B.L."/>
            <person name="Cai F."/>
            <person name="Druzhinina I.S."/>
            <person name="U'Ren J.M."/>
            <person name="Derntl C."/>
        </authorList>
    </citation>
    <scope>NUCLEOTIDE SEQUENCE</scope>
    <source>
        <strain evidence="9">TUCIM 5799</strain>
    </source>
</reference>
<comment type="caution">
    <text evidence="9">The sequence shown here is derived from an EMBL/GenBank/DDBJ whole genome shotgun (WGS) entry which is preliminary data.</text>
</comment>
<proteinExistence type="inferred from homology"/>
<organism evidence="9 10">
    <name type="scientific">Neoarthrinium moseri</name>
    <dbReference type="NCBI Taxonomy" id="1658444"/>
    <lineage>
        <taxon>Eukaryota</taxon>
        <taxon>Fungi</taxon>
        <taxon>Dikarya</taxon>
        <taxon>Ascomycota</taxon>
        <taxon>Pezizomycotina</taxon>
        <taxon>Sordariomycetes</taxon>
        <taxon>Xylariomycetidae</taxon>
        <taxon>Amphisphaeriales</taxon>
        <taxon>Apiosporaceae</taxon>
        <taxon>Neoarthrinium</taxon>
    </lineage>
</organism>
<evidence type="ECO:0000256" key="2">
    <source>
        <dbReference type="ARBA" id="ARBA00022487"/>
    </source>
</evidence>
<evidence type="ECO:0000256" key="1">
    <source>
        <dbReference type="ARBA" id="ARBA00006249"/>
    </source>
</evidence>
<dbReference type="GO" id="GO:0046872">
    <property type="term" value="F:metal ion binding"/>
    <property type="evidence" value="ECO:0007669"/>
    <property type="project" value="UniProtKB-KW"/>
</dbReference>
<evidence type="ECO:0000256" key="4">
    <source>
        <dbReference type="ARBA" id="ARBA00022729"/>
    </source>
</evidence>
<keyword evidence="7" id="KW-1015">Disulfide bond</keyword>
<keyword evidence="2" id="KW-0719">Serine esterase</keyword>
<evidence type="ECO:0000256" key="8">
    <source>
        <dbReference type="RuleBase" id="RU361238"/>
    </source>
</evidence>
<keyword evidence="4 8" id="KW-0732">Signal</keyword>
<dbReference type="AlphaFoldDB" id="A0A9P9WUK7"/>
<evidence type="ECO:0000256" key="6">
    <source>
        <dbReference type="ARBA" id="ARBA00022837"/>
    </source>
</evidence>
<evidence type="ECO:0000256" key="7">
    <source>
        <dbReference type="ARBA" id="ARBA00023157"/>
    </source>
</evidence>
<dbReference type="EMBL" id="JAFIMR010000004">
    <property type="protein sequence ID" value="KAI1879526.1"/>
    <property type="molecule type" value="Genomic_DNA"/>
</dbReference>
<dbReference type="EC" id="3.1.1.-" evidence="8"/>
<dbReference type="PANTHER" id="PTHR33938:SF8">
    <property type="entry name" value="CARBOXYLIC ESTER HYDROLASE"/>
    <property type="match status" value="1"/>
</dbReference>
<dbReference type="Proteomes" id="UP000829685">
    <property type="component" value="Unassembled WGS sequence"/>
</dbReference>
<evidence type="ECO:0000313" key="10">
    <source>
        <dbReference type="Proteomes" id="UP000829685"/>
    </source>
</evidence>
<sequence>MPIHSTLLTGLVCLIGVASAAPVCDASTFKSLTLFNIEVTSTAATVAHIVAGPDGQFTELAGNATPEETAAATQFCQVTIQYTHPGQNDVINTFIGLPLNASAWNGRFQMPGGGGWTAGNLLLIYGPVAAGYASTSTDAGHTENETAADWGLVSPGNTNWPALWDFAAVALDEAATLGKLATQLYFGSPPKYSYFNGCSTGGRQGHIMAQRYPDQFDGILSGAPAIAWQTFIIGMFWPVLVANILESVPPLCVLDAFTNASISGCDELDGVKDNVIATPDKCQFNASSIVGQTVQCTKPEGIITLTEKHAQLVNAIWDGPRSVEGAFEWYGLTKGTSLRALLNTTCESVDHCVPIPFSVSTDWIAVFLARNASLDYNSLTREDFDRLFRLSVDQYASVIGTDNPDLTSFRRSGGKMIVWHGLADLVVTPLGTYDYYKRAKQFDDSLDSYYKFFAAPGVEHCGGGPGLDPSSTIFDSVVAWVENEITPETVPGRGPAVGASGTREINLCPYPKVLTYIGPDPNQASSFVCQ</sequence>
<dbReference type="InterPro" id="IPR029058">
    <property type="entry name" value="AB_hydrolase_fold"/>
</dbReference>
<dbReference type="PANTHER" id="PTHR33938">
    <property type="entry name" value="FERULOYL ESTERASE B-RELATED"/>
    <property type="match status" value="1"/>
</dbReference>